<dbReference type="RefSeq" id="WP_190929964.1">
    <property type="nucleotide sequence ID" value="NZ_JACXJA010000028.1"/>
</dbReference>
<dbReference type="Proteomes" id="UP000639396">
    <property type="component" value="Unassembled WGS sequence"/>
</dbReference>
<feature type="transmembrane region" description="Helical" evidence="1">
    <location>
        <begin position="184"/>
        <end position="202"/>
    </location>
</feature>
<evidence type="ECO:0000313" key="2">
    <source>
        <dbReference type="EMBL" id="MBD2864344.1"/>
    </source>
</evidence>
<name>A0A927CAA8_9BACL</name>
<feature type="transmembrane region" description="Helical" evidence="1">
    <location>
        <begin position="230"/>
        <end position="252"/>
    </location>
</feature>
<dbReference type="GO" id="GO:0005886">
    <property type="term" value="C:plasma membrane"/>
    <property type="evidence" value="ECO:0007669"/>
    <property type="project" value="UniProtKB-SubCell"/>
</dbReference>
<keyword evidence="1" id="KW-0472">Membrane</keyword>
<proteinExistence type="predicted"/>
<keyword evidence="1" id="KW-1133">Transmembrane helix</keyword>
<evidence type="ECO:0000313" key="3">
    <source>
        <dbReference type="Proteomes" id="UP000639396"/>
    </source>
</evidence>
<keyword evidence="1" id="KW-0812">Transmembrane</keyword>
<dbReference type="Pfam" id="PF12679">
    <property type="entry name" value="ABC2_membrane_2"/>
    <property type="match status" value="1"/>
</dbReference>
<protein>
    <submittedName>
        <fullName evidence="2">ABC transporter permease</fullName>
    </submittedName>
</protein>
<feature type="transmembrane region" description="Helical" evidence="1">
    <location>
        <begin position="119"/>
        <end position="140"/>
    </location>
</feature>
<sequence length="259" mass="27620">MNQWLVLFNKEMTEMWRSRKWIWVPLVFVLLGISQPVTTYYLPDLLQAAGSLPEGAVIEIPMPTGAEVLAQTLSQFGMIGVLVLVLSIMGIVSSERQSGAAGLVLVKPVSFVSYITAKWAGAVTLTAVSFLAGFAASWYYTRILIGSVAPSLFAGSLLLFGLWLVFVVTVAVMLSAWMNGNSGVAFLTIGSVLLLSVLTGLFNRAMNWSPGSLSGRATLVLADGGPGTQLPLALAVTLAAIAALLFAAVRLFRRKELLP</sequence>
<organism evidence="2 3">
    <name type="scientific">Paenibacillus oceani</name>
    <dbReference type="NCBI Taxonomy" id="2772510"/>
    <lineage>
        <taxon>Bacteria</taxon>
        <taxon>Bacillati</taxon>
        <taxon>Bacillota</taxon>
        <taxon>Bacilli</taxon>
        <taxon>Bacillales</taxon>
        <taxon>Paenibacillaceae</taxon>
        <taxon>Paenibacillus</taxon>
    </lineage>
</organism>
<evidence type="ECO:0000256" key="1">
    <source>
        <dbReference type="SAM" id="Phobius"/>
    </source>
</evidence>
<feature type="transmembrane region" description="Helical" evidence="1">
    <location>
        <begin position="21"/>
        <end position="42"/>
    </location>
</feature>
<dbReference type="GO" id="GO:0140359">
    <property type="term" value="F:ABC-type transporter activity"/>
    <property type="evidence" value="ECO:0007669"/>
    <property type="project" value="InterPro"/>
</dbReference>
<comment type="caution">
    <text evidence="2">The sequence shown here is derived from an EMBL/GenBank/DDBJ whole genome shotgun (WGS) entry which is preliminary data.</text>
</comment>
<dbReference type="EMBL" id="JACXJA010000028">
    <property type="protein sequence ID" value="MBD2864344.1"/>
    <property type="molecule type" value="Genomic_DNA"/>
</dbReference>
<reference evidence="2" key="1">
    <citation type="submission" date="2020-09" db="EMBL/GenBank/DDBJ databases">
        <title>A novel bacterium of genus Paenibacillus, isolated from South China Sea.</title>
        <authorList>
            <person name="Huang H."/>
            <person name="Mo K."/>
            <person name="Hu Y."/>
        </authorList>
    </citation>
    <scope>NUCLEOTIDE SEQUENCE</scope>
    <source>
        <strain evidence="2">IB182363</strain>
    </source>
</reference>
<dbReference type="AlphaFoldDB" id="A0A927CAA8"/>
<gene>
    <name evidence="2" type="ORF">IDH45_20370</name>
</gene>
<feature type="transmembrane region" description="Helical" evidence="1">
    <location>
        <begin position="152"/>
        <end position="177"/>
    </location>
</feature>
<accession>A0A927CAA8</accession>
<feature type="transmembrane region" description="Helical" evidence="1">
    <location>
        <begin position="72"/>
        <end position="92"/>
    </location>
</feature>
<keyword evidence="3" id="KW-1185">Reference proteome</keyword>
<dbReference type="PANTHER" id="PTHR43471">
    <property type="entry name" value="ABC TRANSPORTER PERMEASE"/>
    <property type="match status" value="1"/>
</dbReference>